<evidence type="ECO:0000313" key="2">
    <source>
        <dbReference type="EMBL" id="KUI64042.1"/>
    </source>
</evidence>
<accession>A0A194VJ69</accession>
<dbReference type="Proteomes" id="UP000078559">
    <property type="component" value="Unassembled WGS sequence"/>
</dbReference>
<organism evidence="2 3">
    <name type="scientific">Cytospora mali</name>
    <name type="common">Apple Valsa canker fungus</name>
    <name type="synonym">Valsa mali</name>
    <dbReference type="NCBI Taxonomy" id="578113"/>
    <lineage>
        <taxon>Eukaryota</taxon>
        <taxon>Fungi</taxon>
        <taxon>Dikarya</taxon>
        <taxon>Ascomycota</taxon>
        <taxon>Pezizomycotina</taxon>
        <taxon>Sordariomycetes</taxon>
        <taxon>Sordariomycetidae</taxon>
        <taxon>Diaporthales</taxon>
        <taxon>Cytosporaceae</taxon>
        <taxon>Cytospora</taxon>
    </lineage>
</organism>
<dbReference type="EMBL" id="KN796118">
    <property type="protein sequence ID" value="KUI64042.1"/>
    <property type="molecule type" value="Genomic_DNA"/>
</dbReference>
<keyword evidence="3" id="KW-1185">Reference proteome</keyword>
<gene>
    <name evidence="2" type="ORF">VM1G_10805</name>
</gene>
<proteinExistence type="predicted"/>
<name>A0A194VJ69_CYTMA</name>
<evidence type="ECO:0000256" key="1">
    <source>
        <dbReference type="SAM" id="MobiDB-lite"/>
    </source>
</evidence>
<feature type="region of interest" description="Disordered" evidence="1">
    <location>
        <begin position="110"/>
        <end position="160"/>
    </location>
</feature>
<evidence type="ECO:0000313" key="3">
    <source>
        <dbReference type="Proteomes" id="UP000078559"/>
    </source>
</evidence>
<feature type="compositionally biased region" description="Polar residues" evidence="1">
    <location>
        <begin position="110"/>
        <end position="131"/>
    </location>
</feature>
<protein>
    <submittedName>
        <fullName evidence="2">Uncharacterized protein</fullName>
    </submittedName>
</protein>
<sequence length="160" mass="17519">MFISISEELDKGGIPMDDGWGFEKGFWMYQPWYWKSKRLGPKKSENEAVLIPPLAIRNHNGEVNSLGTVTEQHGITARSHTSSIEVYTADQQNKADALTGEIKNLFSQEAMSKSMGSTGASPPTPVGNHSTAPGLRHPGLRNGALAPRTRRADLSYSGRH</sequence>
<dbReference type="AlphaFoldDB" id="A0A194VJ69"/>
<reference evidence="2" key="1">
    <citation type="submission" date="2014-12" db="EMBL/GenBank/DDBJ databases">
        <title>Genome Sequence of Valsa Canker Pathogens Uncovers a Specific Adaption of Colonization on Woody Bark.</title>
        <authorList>
            <person name="Yin Z."/>
            <person name="Liu H."/>
            <person name="Gao X."/>
            <person name="Li Z."/>
            <person name="Song N."/>
            <person name="Ke X."/>
            <person name="Dai Q."/>
            <person name="Wu Y."/>
            <person name="Sun Y."/>
            <person name="Xu J.-R."/>
            <person name="Kang Z.K."/>
            <person name="Wang L."/>
            <person name="Huang L."/>
        </authorList>
    </citation>
    <scope>NUCLEOTIDE SEQUENCE [LARGE SCALE GENOMIC DNA]</scope>
    <source>
        <strain evidence="2">03-8</strain>
    </source>
</reference>